<protein>
    <recommendedName>
        <fullName evidence="1">Glycosyl transferase family 1 domain-containing protein</fullName>
    </recommendedName>
</protein>
<dbReference type="SUPFAM" id="SSF53756">
    <property type="entry name" value="UDP-Glycosyltransferase/glycogen phosphorylase"/>
    <property type="match status" value="1"/>
</dbReference>
<proteinExistence type="predicted"/>
<dbReference type="Gene3D" id="3.40.50.2000">
    <property type="entry name" value="Glycogen Phosphorylase B"/>
    <property type="match status" value="2"/>
</dbReference>
<dbReference type="PANTHER" id="PTHR45947:SF3">
    <property type="entry name" value="SULFOQUINOVOSYL TRANSFERASE SQD2"/>
    <property type="match status" value="1"/>
</dbReference>
<dbReference type="Proteomes" id="UP000077856">
    <property type="component" value="Chromosome"/>
</dbReference>
<evidence type="ECO:0000313" key="3">
    <source>
        <dbReference type="Proteomes" id="UP000077856"/>
    </source>
</evidence>
<dbReference type="InterPro" id="IPR050194">
    <property type="entry name" value="Glycosyltransferase_grp1"/>
</dbReference>
<gene>
    <name evidence="2" type="ORF">A361_24890</name>
</gene>
<accession>A0A160MG24</accession>
<dbReference type="RefSeq" id="WP_019380787.1">
    <property type="nucleotide sequence ID" value="NZ_CP015506.1"/>
</dbReference>
<dbReference type="eggNOG" id="COG0438">
    <property type="taxonomic scope" value="Bacteria"/>
</dbReference>
<feature type="domain" description="Glycosyl transferase family 1" evidence="1">
    <location>
        <begin position="226"/>
        <end position="387"/>
    </location>
</feature>
<evidence type="ECO:0000313" key="2">
    <source>
        <dbReference type="EMBL" id="AND42247.1"/>
    </source>
</evidence>
<dbReference type="PANTHER" id="PTHR45947">
    <property type="entry name" value="SULFOQUINOVOSYL TRANSFERASE SQD2"/>
    <property type="match status" value="1"/>
</dbReference>
<dbReference type="KEGG" id="bon:A361_24890"/>
<dbReference type="AlphaFoldDB" id="A0A160MG24"/>
<name>A0A160MG24_9BACI</name>
<sequence length="414" mass="47423">MKRKNLILFTHSFPFGHSEAFLETEIKYLSESFEEIIIFPMYANTRKEKREVPNNVRIYEMKNGRSAKIKSILNSLIDRQMSEWLLKELKIAQGHGVRGVAAMVNWFGWAKIARDSLVTYFNNEEDQSNYIIYCYWQNPSALGAVLFKEKFKDAVIYSRAHGGDLYVERHKPPYIPFQFKVIQELTRLFTISQQGKNYLLNKYTGISPNHIKVSRLGIDGDDYRNDAPKGKELVIVSCSYLVPVKRVEIIVKALKELDIPVVWHHIGSGPEENKIQELIKALPPNINARLEGNLTNLEVLQFYKKHPVDLFVNVSSSEGIPVTIMEAFRYGIPAYATEVGGVPEIVSDSSGKLLPVDISPGQLSSYFGEFYRLSIEEKEALRTNARETWEKSYNAAKNYTDFREDLLNSGEQYG</sequence>
<reference evidence="2 3" key="1">
    <citation type="submission" date="2016-04" db="EMBL/GenBank/DDBJ databases">
        <title>Complete genome sequence of Bacillus oceanisediminis strain 2691.</title>
        <authorList>
            <person name="Jeong H."/>
            <person name="Kim H.J."/>
            <person name="Lee D.-W."/>
        </authorList>
    </citation>
    <scope>NUCLEOTIDE SEQUENCE [LARGE SCALE GENOMIC DNA]</scope>
    <source>
        <strain evidence="2 3">2691</strain>
    </source>
</reference>
<dbReference type="Pfam" id="PF00534">
    <property type="entry name" value="Glycos_transf_1"/>
    <property type="match status" value="1"/>
</dbReference>
<dbReference type="InterPro" id="IPR001296">
    <property type="entry name" value="Glyco_trans_1"/>
</dbReference>
<dbReference type="GO" id="GO:0016757">
    <property type="term" value="F:glycosyltransferase activity"/>
    <property type="evidence" value="ECO:0007669"/>
    <property type="project" value="InterPro"/>
</dbReference>
<dbReference type="STRING" id="1196031.A361_24890"/>
<organism evidence="2 3">
    <name type="scientific">Cytobacillus oceanisediminis 2691</name>
    <dbReference type="NCBI Taxonomy" id="1196031"/>
    <lineage>
        <taxon>Bacteria</taxon>
        <taxon>Bacillati</taxon>
        <taxon>Bacillota</taxon>
        <taxon>Bacilli</taxon>
        <taxon>Bacillales</taxon>
        <taxon>Bacillaceae</taxon>
        <taxon>Cytobacillus</taxon>
    </lineage>
</organism>
<dbReference type="EMBL" id="CP015506">
    <property type="protein sequence ID" value="AND42247.1"/>
    <property type="molecule type" value="Genomic_DNA"/>
</dbReference>
<evidence type="ECO:0000259" key="1">
    <source>
        <dbReference type="Pfam" id="PF00534"/>
    </source>
</evidence>